<sequence>MLLAKPQVVLHEILLLGLEEDVDQLTLNKLALYFRQLFLQRCCSPRRDLSLKILILLFKAIHPPRKLEASICGLRINKNNKGKIKVKDGVRGRIPKSYAYTLLHRPLEG</sequence>
<comment type="caution">
    <text evidence="1">The sequence shown here is derived from an EMBL/GenBank/DDBJ whole genome shotgun (WGS) entry which is preliminary data.</text>
</comment>
<gene>
    <name evidence="1" type="ORF">LIER_09545</name>
</gene>
<accession>A0AAV3PHC4</accession>
<protein>
    <submittedName>
        <fullName evidence="1">Uncharacterized protein</fullName>
    </submittedName>
</protein>
<dbReference type="EMBL" id="BAABME010001631">
    <property type="protein sequence ID" value="GAA0150653.1"/>
    <property type="molecule type" value="Genomic_DNA"/>
</dbReference>
<keyword evidence="2" id="KW-1185">Reference proteome</keyword>
<reference evidence="1 2" key="1">
    <citation type="submission" date="2024-01" db="EMBL/GenBank/DDBJ databases">
        <title>The complete chloroplast genome sequence of Lithospermum erythrorhizon: insights into the phylogenetic relationship among Boraginaceae species and the maternal lineages of purple gromwells.</title>
        <authorList>
            <person name="Okada T."/>
            <person name="Watanabe K."/>
        </authorList>
    </citation>
    <scope>NUCLEOTIDE SEQUENCE [LARGE SCALE GENOMIC DNA]</scope>
</reference>
<evidence type="ECO:0000313" key="1">
    <source>
        <dbReference type="EMBL" id="GAA0150653.1"/>
    </source>
</evidence>
<dbReference type="Proteomes" id="UP001454036">
    <property type="component" value="Unassembled WGS sequence"/>
</dbReference>
<organism evidence="1 2">
    <name type="scientific">Lithospermum erythrorhizon</name>
    <name type="common">Purple gromwell</name>
    <name type="synonym">Lithospermum officinale var. erythrorhizon</name>
    <dbReference type="NCBI Taxonomy" id="34254"/>
    <lineage>
        <taxon>Eukaryota</taxon>
        <taxon>Viridiplantae</taxon>
        <taxon>Streptophyta</taxon>
        <taxon>Embryophyta</taxon>
        <taxon>Tracheophyta</taxon>
        <taxon>Spermatophyta</taxon>
        <taxon>Magnoliopsida</taxon>
        <taxon>eudicotyledons</taxon>
        <taxon>Gunneridae</taxon>
        <taxon>Pentapetalae</taxon>
        <taxon>asterids</taxon>
        <taxon>lamiids</taxon>
        <taxon>Boraginales</taxon>
        <taxon>Boraginaceae</taxon>
        <taxon>Boraginoideae</taxon>
        <taxon>Lithospermeae</taxon>
        <taxon>Lithospermum</taxon>
    </lineage>
</organism>
<dbReference type="AlphaFoldDB" id="A0AAV3PHC4"/>
<name>A0AAV3PHC4_LITER</name>
<proteinExistence type="predicted"/>
<evidence type="ECO:0000313" key="2">
    <source>
        <dbReference type="Proteomes" id="UP001454036"/>
    </source>
</evidence>